<feature type="domain" description="Glycosyltransferase 2-like" evidence="5">
    <location>
        <begin position="6"/>
        <end position="125"/>
    </location>
</feature>
<dbReference type="SUPFAM" id="SSF53448">
    <property type="entry name" value="Nucleotide-diphospho-sugar transferases"/>
    <property type="match status" value="1"/>
</dbReference>
<comment type="similarity">
    <text evidence="1">Belongs to the glycosyltransferase 2 family.</text>
</comment>
<keyword evidence="3 6" id="KW-0808">Transferase</keyword>
<gene>
    <name evidence="6" type="ORF">ASZ90_014015</name>
</gene>
<proteinExistence type="inferred from homology"/>
<dbReference type="PANTHER" id="PTHR43179:SF12">
    <property type="entry name" value="GALACTOFURANOSYLTRANSFERASE GLFT2"/>
    <property type="match status" value="1"/>
</dbReference>
<dbReference type="SUPFAM" id="SSF53756">
    <property type="entry name" value="UDP-Glycosyltransferase/glycogen phosphorylase"/>
    <property type="match status" value="1"/>
</dbReference>
<evidence type="ECO:0000256" key="3">
    <source>
        <dbReference type="ARBA" id="ARBA00022679"/>
    </source>
</evidence>
<accession>A0A0W8F655</accession>
<evidence type="ECO:0000259" key="5">
    <source>
        <dbReference type="Pfam" id="PF00535"/>
    </source>
</evidence>
<dbReference type="Gene3D" id="3.90.550.10">
    <property type="entry name" value="Spore Coat Polysaccharide Biosynthesis Protein SpsA, Chain A"/>
    <property type="match status" value="1"/>
</dbReference>
<dbReference type="GO" id="GO:0016757">
    <property type="term" value="F:glycosyltransferase activity"/>
    <property type="evidence" value="ECO:0007669"/>
    <property type="project" value="UniProtKB-KW"/>
</dbReference>
<dbReference type="AlphaFoldDB" id="A0A0W8F655"/>
<organism evidence="6">
    <name type="scientific">hydrocarbon metagenome</name>
    <dbReference type="NCBI Taxonomy" id="938273"/>
    <lineage>
        <taxon>unclassified sequences</taxon>
        <taxon>metagenomes</taxon>
        <taxon>ecological metagenomes</taxon>
    </lineage>
</organism>
<dbReference type="EMBL" id="LNQE01001503">
    <property type="protein sequence ID" value="KUG16341.1"/>
    <property type="molecule type" value="Genomic_DNA"/>
</dbReference>
<dbReference type="InterPro" id="IPR001296">
    <property type="entry name" value="Glyco_trans_1"/>
</dbReference>
<dbReference type="PANTHER" id="PTHR43179">
    <property type="entry name" value="RHAMNOSYLTRANSFERASE WBBL"/>
    <property type="match status" value="1"/>
</dbReference>
<evidence type="ECO:0000256" key="1">
    <source>
        <dbReference type="ARBA" id="ARBA00006739"/>
    </source>
</evidence>
<feature type="domain" description="Glycosyl transferase family 1" evidence="4">
    <location>
        <begin position="494"/>
        <end position="667"/>
    </location>
</feature>
<dbReference type="InterPro" id="IPR029044">
    <property type="entry name" value="Nucleotide-diphossugar_trans"/>
</dbReference>
<sequence>MEKLVSIIAVNYNGKDYLEDFCNSILNTNMDDFTCEIIIVDNSSKDDSVNFLETNYPKIKVIENKIKNYAKAINHGIKNAKGQYIAILNSNTVVENNWLKGLMDIIDQDEKIGVVQSKMLFSDEEMIKSAGVEEIEDFYFSDIGFGERDVGKYSEIRELDYFARDSILLKRKCVDEVGKFDEDFLMYMEDVDYSIRCKDLGWKILYSPNSVVYCKYHSITSSAKCKYLRSRNRLLLISKHFPQKLAESIETSHFYIKREDESLYRSSIQAVKKLAENNDTKTVNRTLKELADVIPEIFGAQKALNFFSQLEVALDLRKIRVGIYDHAFHFAGGGQRYVAELAQILQDRYDITYIVNKDISLEKYREWFDIDLSKCKLKIIKIPFYEERDIYSIDEGMIVHQDENPFDVIKKESINYDIFINANMLTKVRPLSVLSAFICHFPDKDKGKFFNVDKYDYVITNSSYTTHWLKQKWGLDCTLRLYPPVNMFNDTSDLGEKEKMILSVARFETGGSKKQLEMIDAFVDLCKKDKRIKKEWKLVLAGGTPKVNPYYDKVKQRAKGMRNIEIAINLNNYEIKQLYSKASIFWHACGLDENDPHLIEHFGMTTVEAMQNYCVPVVIDGGGQKEIVEHGISGFRFTSKEELKSYTLKLINEDYLREKMAKNAYNRSKKFTKEEFEKKALEFFSDIENRLRGGEPMEVNR</sequence>
<keyword evidence="2" id="KW-0328">Glycosyltransferase</keyword>
<reference evidence="6" key="1">
    <citation type="journal article" date="2015" name="Proc. Natl. Acad. Sci. U.S.A.">
        <title>Networks of energetic and metabolic interactions define dynamics in microbial communities.</title>
        <authorList>
            <person name="Embree M."/>
            <person name="Liu J.K."/>
            <person name="Al-Bassam M.M."/>
            <person name="Zengler K."/>
        </authorList>
    </citation>
    <scope>NUCLEOTIDE SEQUENCE</scope>
</reference>
<evidence type="ECO:0000313" key="6">
    <source>
        <dbReference type="EMBL" id="KUG16341.1"/>
    </source>
</evidence>
<dbReference type="InterPro" id="IPR001173">
    <property type="entry name" value="Glyco_trans_2-like"/>
</dbReference>
<protein>
    <submittedName>
        <fullName evidence="6">Glycosyltransferase</fullName>
    </submittedName>
</protein>
<dbReference type="Gene3D" id="3.40.50.2000">
    <property type="entry name" value="Glycogen Phosphorylase B"/>
    <property type="match status" value="1"/>
</dbReference>
<comment type="caution">
    <text evidence="6">The sequence shown here is derived from an EMBL/GenBank/DDBJ whole genome shotgun (WGS) entry which is preliminary data.</text>
</comment>
<evidence type="ECO:0000259" key="4">
    <source>
        <dbReference type="Pfam" id="PF00534"/>
    </source>
</evidence>
<dbReference type="CDD" id="cd04186">
    <property type="entry name" value="GT_2_like_c"/>
    <property type="match status" value="1"/>
</dbReference>
<evidence type="ECO:0000256" key="2">
    <source>
        <dbReference type="ARBA" id="ARBA00022676"/>
    </source>
</evidence>
<dbReference type="Pfam" id="PF00535">
    <property type="entry name" value="Glycos_transf_2"/>
    <property type="match status" value="1"/>
</dbReference>
<name>A0A0W8F655_9ZZZZ</name>
<dbReference type="CDD" id="cd03801">
    <property type="entry name" value="GT4_PimA-like"/>
    <property type="match status" value="1"/>
</dbReference>
<dbReference type="Pfam" id="PF00534">
    <property type="entry name" value="Glycos_transf_1"/>
    <property type="match status" value="1"/>
</dbReference>